<dbReference type="EMBL" id="PNBW01000024">
    <property type="protein sequence ID" value="TMO76837.1"/>
    <property type="molecule type" value="Genomic_DNA"/>
</dbReference>
<reference evidence="2" key="3">
    <citation type="submission" date="2019-09" db="EMBL/GenBank/DDBJ databases">
        <title>Co-occurence of chitin degradation, pigmentation and bioactivity in marine Pseudoalteromonas.</title>
        <authorList>
            <person name="Sonnenschein E.C."/>
            <person name="Bech P.K."/>
        </authorList>
    </citation>
    <scope>NUCLEOTIDE SEQUENCE</scope>
    <source>
        <strain evidence="2">S3790</strain>
        <strain evidence="3">S3895</strain>
    </source>
</reference>
<organism evidence="2 5">
    <name type="scientific">Pseudoalteromonas aurantia</name>
    <dbReference type="NCBI Taxonomy" id="43654"/>
    <lineage>
        <taxon>Bacteria</taxon>
        <taxon>Pseudomonadati</taxon>
        <taxon>Pseudomonadota</taxon>
        <taxon>Gammaproteobacteria</taxon>
        <taxon>Alteromonadales</taxon>
        <taxon>Pseudoalteromonadaceae</taxon>
        <taxon>Pseudoalteromonas</taxon>
    </lineage>
</organism>
<sequence length="165" mass="18397">MNRLILWLSACLLTMLSIACLAKTSMEKVLAAKTNPVCAAQLIELATNTIGLNKHRLLELNSQSKQRHSSFVSGVIEYKDRQSHVVYAATKDTQGQCAVTFQETFTVKSPCILVREEVFKKWQYQGKLNSNTMVFKNQRDTSMSGMLSDASDGSYCLVSRHKNGA</sequence>
<proteinExistence type="predicted"/>
<gene>
    <name evidence="2" type="ORF">CWC19_09750</name>
    <name evidence="3" type="ORF">CWC20_05240</name>
</gene>
<dbReference type="PROSITE" id="PS51257">
    <property type="entry name" value="PROKAR_LIPOPROTEIN"/>
    <property type="match status" value="1"/>
</dbReference>
<accession>A0A5S3V957</accession>
<evidence type="ECO:0008006" key="6">
    <source>
        <dbReference type="Google" id="ProtNLM"/>
    </source>
</evidence>
<dbReference type="AlphaFoldDB" id="A0A5S3V957"/>
<comment type="caution">
    <text evidence="2">The sequence shown here is derived from an EMBL/GenBank/DDBJ whole genome shotgun (WGS) entry which is preliminary data.</text>
</comment>
<keyword evidence="4" id="KW-1185">Reference proteome</keyword>
<dbReference type="Proteomes" id="UP000307217">
    <property type="component" value="Unassembled WGS sequence"/>
</dbReference>
<dbReference type="Proteomes" id="UP000307164">
    <property type="component" value="Unassembled WGS sequence"/>
</dbReference>
<reference evidence="4 5" key="2">
    <citation type="submission" date="2019-06" db="EMBL/GenBank/DDBJ databases">
        <title>Co-occurence of chitin degradation, pigmentation and bioactivity in marine Pseudoalteromonas.</title>
        <authorList>
            <person name="Sonnenschein E.C."/>
            <person name="Bech P.K."/>
        </authorList>
    </citation>
    <scope>NUCLEOTIDE SEQUENCE [LARGE SCALE GENOMIC DNA]</scope>
    <source>
        <strain evidence="5">S3790</strain>
        <strain evidence="4">S3895</strain>
    </source>
</reference>
<dbReference type="RefSeq" id="WP_138591706.1">
    <property type="nucleotide sequence ID" value="NZ_PNBW01000024.1"/>
</dbReference>
<dbReference type="OrthoDB" id="6308253at2"/>
<keyword evidence="1" id="KW-0732">Signal</keyword>
<evidence type="ECO:0000313" key="5">
    <source>
        <dbReference type="Proteomes" id="UP000307217"/>
    </source>
</evidence>
<feature type="signal peptide" evidence="1">
    <location>
        <begin position="1"/>
        <end position="22"/>
    </location>
</feature>
<evidence type="ECO:0000256" key="1">
    <source>
        <dbReference type="SAM" id="SignalP"/>
    </source>
</evidence>
<evidence type="ECO:0000313" key="4">
    <source>
        <dbReference type="Proteomes" id="UP000307164"/>
    </source>
</evidence>
<feature type="chain" id="PRO_5024402051" description="Lipoprotein" evidence="1">
    <location>
        <begin position="23"/>
        <end position="165"/>
    </location>
</feature>
<evidence type="ECO:0000313" key="2">
    <source>
        <dbReference type="EMBL" id="TMO68343.1"/>
    </source>
</evidence>
<evidence type="ECO:0000313" key="3">
    <source>
        <dbReference type="EMBL" id="TMO76837.1"/>
    </source>
</evidence>
<protein>
    <recommendedName>
        <fullName evidence="6">Lipoprotein</fullName>
    </recommendedName>
</protein>
<reference evidence="4 5" key="1">
    <citation type="submission" date="2018-01" db="EMBL/GenBank/DDBJ databases">
        <authorList>
            <person name="Paulsen S."/>
            <person name="Gram L.K."/>
        </authorList>
    </citation>
    <scope>NUCLEOTIDE SEQUENCE [LARGE SCALE GENOMIC DNA]</scope>
    <source>
        <strain evidence="2 5">S3790</strain>
        <strain evidence="3 4">S3895</strain>
    </source>
</reference>
<dbReference type="EMBL" id="PNBX01000039">
    <property type="protein sequence ID" value="TMO68343.1"/>
    <property type="molecule type" value="Genomic_DNA"/>
</dbReference>
<name>A0A5S3V957_9GAMM</name>